<dbReference type="RefSeq" id="WP_208876189.1">
    <property type="nucleotide sequence ID" value="NZ_CP031320.1"/>
</dbReference>
<evidence type="ECO:0000256" key="5">
    <source>
        <dbReference type="ARBA" id="ARBA00022679"/>
    </source>
</evidence>
<dbReference type="Gene3D" id="3.10.20.340">
    <property type="entry name" value="ArgJ beta chain, C-terminal domain"/>
    <property type="match status" value="1"/>
</dbReference>
<comment type="pathway">
    <text evidence="8">Amino-acid biosynthesis; L-arginine biosynthesis; N(2)-acetyl-L-ornithine from L-glutamate: step 1/4.</text>
</comment>
<dbReference type="HAMAP" id="MF_01106">
    <property type="entry name" value="ArgJ"/>
    <property type="match status" value="1"/>
</dbReference>
<comment type="catalytic activity">
    <reaction evidence="8">
        <text>L-glutamate + acetyl-CoA = N-acetyl-L-glutamate + CoA + H(+)</text>
        <dbReference type="Rhea" id="RHEA:24292"/>
        <dbReference type="ChEBI" id="CHEBI:15378"/>
        <dbReference type="ChEBI" id="CHEBI:29985"/>
        <dbReference type="ChEBI" id="CHEBI:44337"/>
        <dbReference type="ChEBI" id="CHEBI:57287"/>
        <dbReference type="ChEBI" id="CHEBI:57288"/>
        <dbReference type="EC" id="2.3.1.1"/>
    </reaction>
</comment>
<dbReference type="GO" id="GO:0004042">
    <property type="term" value="F:L-glutamate N-acetyltransferase activity"/>
    <property type="evidence" value="ECO:0007669"/>
    <property type="project" value="UniProtKB-UniRule"/>
</dbReference>
<dbReference type="Pfam" id="PF01960">
    <property type="entry name" value="ArgJ"/>
    <property type="match status" value="1"/>
</dbReference>
<dbReference type="Gene3D" id="3.60.70.12">
    <property type="entry name" value="L-amino peptidase D-ALA esterase/amidase"/>
    <property type="match status" value="1"/>
</dbReference>
<feature type="chain" id="PRO_5023209787" description="Arginine biosynthesis bifunctional protein ArgJ alpha chain" evidence="8">
    <location>
        <begin position="1"/>
        <end position="178"/>
    </location>
</feature>
<dbReference type="GO" id="GO:0005737">
    <property type="term" value="C:cytoplasm"/>
    <property type="evidence" value="ECO:0007669"/>
    <property type="project" value="UniProtKB-SubCell"/>
</dbReference>
<comment type="catalytic activity">
    <reaction evidence="8">
        <text>N(2)-acetyl-L-ornithine + L-glutamate = N-acetyl-L-glutamate + L-ornithine</text>
        <dbReference type="Rhea" id="RHEA:15349"/>
        <dbReference type="ChEBI" id="CHEBI:29985"/>
        <dbReference type="ChEBI" id="CHEBI:44337"/>
        <dbReference type="ChEBI" id="CHEBI:46911"/>
        <dbReference type="ChEBI" id="CHEBI:57805"/>
        <dbReference type="EC" id="2.3.1.35"/>
    </reaction>
</comment>
<dbReference type="PANTHER" id="PTHR23100:SF0">
    <property type="entry name" value="ARGININE BIOSYNTHESIS BIFUNCTIONAL PROTEIN ARGJ, MITOCHONDRIAL"/>
    <property type="match status" value="1"/>
</dbReference>
<keyword evidence="4 8" id="KW-0963">Cytoplasm</keyword>
<feature type="site" description="Involved in the stabilization of negative charge on the oxyanion by the formation of the oxyanion hole" evidence="8">
    <location>
        <position position="109"/>
    </location>
</feature>
<dbReference type="GO" id="GO:0006592">
    <property type="term" value="P:ornithine biosynthetic process"/>
    <property type="evidence" value="ECO:0007669"/>
    <property type="project" value="TreeGrafter"/>
</dbReference>
<dbReference type="Proteomes" id="UP000254425">
    <property type="component" value="Chromosome"/>
</dbReference>
<dbReference type="InterPro" id="IPR002813">
    <property type="entry name" value="Arg_biosynth_ArgJ"/>
</dbReference>
<dbReference type="PANTHER" id="PTHR23100">
    <property type="entry name" value="ARGININE BIOSYNTHESIS BIFUNCTIONAL PROTEIN ARGJ"/>
    <property type="match status" value="1"/>
</dbReference>
<dbReference type="InterPro" id="IPR016117">
    <property type="entry name" value="ArgJ-like_dom_sf"/>
</dbReference>
<feature type="active site" description="Nucleophile" evidence="8">
    <location>
        <position position="179"/>
    </location>
</feature>
<dbReference type="NCBIfam" id="NF003802">
    <property type="entry name" value="PRK05388.1"/>
    <property type="match status" value="1"/>
</dbReference>
<evidence type="ECO:0000313" key="10">
    <source>
        <dbReference type="Proteomes" id="UP000254425"/>
    </source>
</evidence>
<keyword evidence="8" id="KW-0055">Arginine biosynthesis</keyword>
<reference evidence="9 10" key="1">
    <citation type="submission" date="2018-07" db="EMBL/GenBank/DDBJ databases">
        <title>Draft genome of the type strain Streptomyces armeniacus ATCC 15676.</title>
        <authorList>
            <person name="Labana P."/>
            <person name="Gosse J.T."/>
            <person name="Boddy C.N."/>
        </authorList>
    </citation>
    <scope>NUCLEOTIDE SEQUENCE [LARGE SCALE GENOMIC DNA]</scope>
    <source>
        <strain evidence="9 10">ATCC 15676</strain>
    </source>
</reference>
<evidence type="ECO:0000313" key="9">
    <source>
        <dbReference type="EMBL" id="AXK32160.1"/>
    </source>
</evidence>
<dbReference type="GO" id="GO:0004358">
    <property type="term" value="F:L-glutamate N-acetyltransferase activity, acting on acetyl-L-ornithine as donor"/>
    <property type="evidence" value="ECO:0007669"/>
    <property type="project" value="UniProtKB-UniRule"/>
</dbReference>
<keyword evidence="7 8" id="KW-0012">Acyltransferase</keyword>
<feature type="site" description="Cleavage; by autolysis" evidence="8">
    <location>
        <begin position="178"/>
        <end position="179"/>
    </location>
</feature>
<evidence type="ECO:0000256" key="7">
    <source>
        <dbReference type="ARBA" id="ARBA00023315"/>
    </source>
</evidence>
<comment type="pathway">
    <text evidence="8">Amino-acid biosynthesis; L-arginine biosynthesis; L-ornithine and N-acetyl-L-glutamate from L-glutamate and N(2)-acetyl-L-ornithine (cyclic): step 1/1.</text>
</comment>
<evidence type="ECO:0000256" key="4">
    <source>
        <dbReference type="ARBA" id="ARBA00022490"/>
    </source>
</evidence>
<dbReference type="EMBL" id="CP031320">
    <property type="protein sequence ID" value="AXK32160.1"/>
    <property type="molecule type" value="Genomic_DNA"/>
</dbReference>
<sequence length="383" mass="38932">MSVTAAKGFTAAGIAAGIKESGGPDLALVVNQGPGRAAAGVFTSNRVKAAPVVWSEQVVKGGQVSCVVLNSGGANACTGPAGFQDTHATAERAAEVLGHSAAEVAVASTGLIGLRLPMDALLAGIGTAAGELSPYGGEKAAIAIKTTDSVHKTAVAERDGWTVGGMAKGAGMLAPGLATMLAVLTTDADIGAPELDEALRAATRTTFDRADSDGCMSTNDTVLLLSSAASGATPGYEEFAEAVREVCADLARQLIGDAEGASKDIRIEVTGAASEDDAVEVGRSIARNNLLKCAIHGEDPNWGRVLSAIGTTSAVFEPDRLNVAINGVWVCRNGSVGDDRDLVDMRFREVTVTADLAAGSESAVIWTNDLTADYVHENSAYSS</sequence>
<dbReference type="GO" id="GO:0006526">
    <property type="term" value="P:L-arginine biosynthetic process"/>
    <property type="evidence" value="ECO:0007669"/>
    <property type="project" value="UniProtKB-UniRule"/>
</dbReference>
<dbReference type="FunFam" id="3.10.20.340:FF:000003">
    <property type="entry name" value="Arginine biosynthesis bifunctional protein ArgJ"/>
    <property type="match status" value="1"/>
</dbReference>
<gene>
    <name evidence="8" type="primary">argJ</name>
    <name evidence="9" type="ORF">DVA86_05315</name>
</gene>
<feature type="binding site" evidence="8">
    <location>
        <position position="168"/>
    </location>
    <ligand>
        <name>substrate</name>
    </ligand>
</feature>
<dbReference type="EC" id="2.3.1.1" evidence="8"/>
<protein>
    <recommendedName>
        <fullName evidence="8">Arginine biosynthesis bifunctional protein ArgJ</fullName>
    </recommendedName>
    <domain>
        <recommendedName>
            <fullName evidence="8">Glutamate N-acetyltransferase</fullName>
            <ecNumber evidence="8">2.3.1.35</ecNumber>
        </recommendedName>
        <alternativeName>
            <fullName evidence="8">Ornithine acetyltransferase</fullName>
            <shortName evidence="8">OATase</shortName>
        </alternativeName>
        <alternativeName>
            <fullName evidence="8">Ornithine transacetylase</fullName>
        </alternativeName>
    </domain>
    <domain>
        <recommendedName>
            <fullName evidence="8">Amino-acid acetyltransferase</fullName>
            <ecNumber evidence="8">2.3.1.1</ecNumber>
        </recommendedName>
        <alternativeName>
            <fullName evidence="8">N-acetylglutamate synthase</fullName>
            <shortName evidence="8">AGSase</shortName>
        </alternativeName>
    </domain>
    <component>
        <recommendedName>
            <fullName evidence="8">Arginine biosynthesis bifunctional protein ArgJ alpha chain</fullName>
        </recommendedName>
    </component>
    <component>
        <recommendedName>
            <fullName evidence="8">Arginine biosynthesis bifunctional protein ArgJ beta chain</fullName>
        </recommendedName>
    </component>
</protein>
<dbReference type="CDD" id="cd02152">
    <property type="entry name" value="OAT"/>
    <property type="match status" value="1"/>
</dbReference>
<keyword evidence="8" id="KW-0511">Multifunctional enzyme</keyword>
<feature type="binding site" evidence="8">
    <location>
        <position position="179"/>
    </location>
    <ligand>
        <name>substrate</name>
    </ligand>
</feature>
<keyword evidence="5 8" id="KW-0808">Transferase</keyword>
<dbReference type="UniPathway" id="UPA00068">
    <property type="reaction ID" value="UER00106"/>
</dbReference>
<comment type="function">
    <text evidence="8">Catalyzes two activities which are involved in the cyclic version of arginine biosynthesis: the synthesis of N-acetylglutamate from glutamate and acetyl-CoA as the acetyl donor, and of ornithine by transacetylation between N(2)-acetylornithine and glutamate.</text>
</comment>
<evidence type="ECO:0000256" key="1">
    <source>
        <dbReference type="ARBA" id="ARBA00004496"/>
    </source>
</evidence>
<dbReference type="NCBIfam" id="TIGR00120">
    <property type="entry name" value="ArgJ"/>
    <property type="match status" value="1"/>
</dbReference>
<evidence type="ECO:0000256" key="6">
    <source>
        <dbReference type="ARBA" id="ARBA00022813"/>
    </source>
</evidence>
<comment type="subunit">
    <text evidence="3 8">Heterotetramer of two alpha and two beta chains.</text>
</comment>
<comment type="similarity">
    <text evidence="2 8">Belongs to the ArgJ family.</text>
</comment>
<dbReference type="KEGG" id="sarm:DVA86_05315"/>
<keyword evidence="6 8" id="KW-0068">Autocatalytic cleavage</keyword>
<dbReference type="EC" id="2.3.1.35" evidence="8"/>
<dbReference type="AlphaFoldDB" id="A0A345XKJ4"/>
<evidence type="ECO:0000256" key="3">
    <source>
        <dbReference type="ARBA" id="ARBA00011475"/>
    </source>
</evidence>
<evidence type="ECO:0000256" key="2">
    <source>
        <dbReference type="ARBA" id="ARBA00006774"/>
    </source>
</evidence>
<evidence type="ECO:0000256" key="8">
    <source>
        <dbReference type="HAMAP-Rule" id="MF_01106"/>
    </source>
</evidence>
<accession>A0A345XKJ4</accession>
<name>A0A345XKJ4_9ACTN</name>
<dbReference type="InterPro" id="IPR042195">
    <property type="entry name" value="ArgJ_beta_C"/>
</dbReference>
<feature type="binding site" evidence="8">
    <location>
        <position position="378"/>
    </location>
    <ligand>
        <name>substrate</name>
    </ligand>
</feature>
<keyword evidence="10" id="KW-1185">Reference proteome</keyword>
<proteinExistence type="inferred from homology"/>
<feature type="binding site" evidence="8">
    <location>
        <position position="259"/>
    </location>
    <ligand>
        <name>substrate</name>
    </ligand>
</feature>
<dbReference type="SUPFAM" id="SSF56266">
    <property type="entry name" value="DmpA/ArgJ-like"/>
    <property type="match status" value="1"/>
</dbReference>
<comment type="subcellular location">
    <subcellularLocation>
        <location evidence="1 8">Cytoplasm</location>
    </subcellularLocation>
</comment>
<keyword evidence="8" id="KW-0028">Amino-acid biosynthesis</keyword>
<feature type="binding site" evidence="8">
    <location>
        <position position="383"/>
    </location>
    <ligand>
        <name>substrate</name>
    </ligand>
</feature>
<feature type="chain" id="PRO_5023209786" description="Arginine biosynthesis bifunctional protein ArgJ beta chain" evidence="8">
    <location>
        <begin position="179"/>
        <end position="383"/>
    </location>
</feature>
<organism evidence="9 10">
    <name type="scientific">Streptomyces armeniacus</name>
    <dbReference type="NCBI Taxonomy" id="83291"/>
    <lineage>
        <taxon>Bacteria</taxon>
        <taxon>Bacillati</taxon>
        <taxon>Actinomycetota</taxon>
        <taxon>Actinomycetes</taxon>
        <taxon>Kitasatosporales</taxon>
        <taxon>Streptomycetaceae</taxon>
        <taxon>Streptomyces</taxon>
    </lineage>
</organism>
<feature type="binding site" evidence="8">
    <location>
        <position position="146"/>
    </location>
    <ligand>
        <name>substrate</name>
    </ligand>
</feature>
<feature type="site" description="Involved in the stabilization of negative charge on the oxyanion by the formation of the oxyanion hole" evidence="8">
    <location>
        <position position="110"/>
    </location>
</feature>